<proteinExistence type="predicted"/>
<sequence length="225" mass="24813">MSNFDPIRFAIAFVPLAAYLLVMGLTNCRRKPIVTSGASEIFALGLGLTGLVFVGPIELFRPELATAQFLNYIWFVLLALYLLWVTLAAMISRPRLVVYNITPDELRPLLSEAASVVDASFRWAGDCLCLPRIGVQLHIDGFALFRNTSLVSSGPHQSIEGWHRLAKQLRANLRGVSSAPHPPAALLLSAAIVLLIACEMRIYFGTEEQLAEALNELFSFGWQRG</sequence>
<evidence type="ECO:0000313" key="2">
    <source>
        <dbReference type="EMBL" id="QDU58465.1"/>
    </source>
</evidence>
<keyword evidence="3" id="KW-1185">Reference proteome</keyword>
<dbReference type="AlphaFoldDB" id="A0A518AUR7"/>
<reference evidence="2 3" key="1">
    <citation type="submission" date="2019-02" db="EMBL/GenBank/DDBJ databases">
        <title>Deep-cultivation of Planctomycetes and their phenomic and genomic characterization uncovers novel biology.</title>
        <authorList>
            <person name="Wiegand S."/>
            <person name="Jogler M."/>
            <person name="Boedeker C."/>
            <person name="Pinto D."/>
            <person name="Vollmers J."/>
            <person name="Rivas-Marin E."/>
            <person name="Kohn T."/>
            <person name="Peeters S.H."/>
            <person name="Heuer A."/>
            <person name="Rast P."/>
            <person name="Oberbeckmann S."/>
            <person name="Bunk B."/>
            <person name="Jeske O."/>
            <person name="Meyerdierks A."/>
            <person name="Storesund J.E."/>
            <person name="Kallscheuer N."/>
            <person name="Luecker S."/>
            <person name="Lage O.M."/>
            <person name="Pohl T."/>
            <person name="Merkel B.J."/>
            <person name="Hornburger P."/>
            <person name="Mueller R.-W."/>
            <person name="Bruemmer F."/>
            <person name="Labrenz M."/>
            <person name="Spormann A.M."/>
            <person name="Op den Camp H."/>
            <person name="Overmann J."/>
            <person name="Amann R."/>
            <person name="Jetten M.S.M."/>
            <person name="Mascher T."/>
            <person name="Medema M.H."/>
            <person name="Devos D.P."/>
            <person name="Kaster A.-K."/>
            <person name="Ovreas L."/>
            <person name="Rohde M."/>
            <person name="Galperin M.Y."/>
            <person name="Jogler C."/>
        </authorList>
    </citation>
    <scope>NUCLEOTIDE SEQUENCE [LARGE SCALE GENOMIC DNA]</scope>
    <source>
        <strain evidence="2 3">Pan181</strain>
    </source>
</reference>
<name>A0A518AUR7_9BACT</name>
<dbReference type="RefSeq" id="WP_145250486.1">
    <property type="nucleotide sequence ID" value="NZ_CP036278.1"/>
</dbReference>
<organism evidence="2 3">
    <name type="scientific">Aeoliella mucimassa</name>
    <dbReference type="NCBI Taxonomy" id="2527972"/>
    <lineage>
        <taxon>Bacteria</taxon>
        <taxon>Pseudomonadati</taxon>
        <taxon>Planctomycetota</taxon>
        <taxon>Planctomycetia</taxon>
        <taxon>Pirellulales</taxon>
        <taxon>Lacipirellulaceae</taxon>
        <taxon>Aeoliella</taxon>
    </lineage>
</organism>
<keyword evidence="1" id="KW-0472">Membrane</keyword>
<dbReference type="EMBL" id="CP036278">
    <property type="protein sequence ID" value="QDU58465.1"/>
    <property type="molecule type" value="Genomic_DNA"/>
</dbReference>
<feature type="transmembrane region" description="Helical" evidence="1">
    <location>
        <begin position="6"/>
        <end position="25"/>
    </location>
</feature>
<feature type="transmembrane region" description="Helical" evidence="1">
    <location>
        <begin position="37"/>
        <end position="57"/>
    </location>
</feature>
<gene>
    <name evidence="2" type="ORF">Pan181_47020</name>
</gene>
<dbReference type="KEGG" id="amuc:Pan181_47020"/>
<evidence type="ECO:0000313" key="3">
    <source>
        <dbReference type="Proteomes" id="UP000315750"/>
    </source>
</evidence>
<dbReference type="Proteomes" id="UP000315750">
    <property type="component" value="Chromosome"/>
</dbReference>
<keyword evidence="1" id="KW-0812">Transmembrane</keyword>
<protein>
    <submittedName>
        <fullName evidence="2">Uncharacterized protein</fullName>
    </submittedName>
</protein>
<keyword evidence="1" id="KW-1133">Transmembrane helix</keyword>
<accession>A0A518AUR7</accession>
<dbReference type="OrthoDB" id="265453at2"/>
<feature type="transmembrane region" description="Helical" evidence="1">
    <location>
        <begin position="69"/>
        <end position="91"/>
    </location>
</feature>
<evidence type="ECO:0000256" key="1">
    <source>
        <dbReference type="SAM" id="Phobius"/>
    </source>
</evidence>